<organism evidence="1 2">
    <name type="scientific">Pneumocystis murina (strain B123)</name>
    <name type="common">Mouse pneumocystis pneumonia agent</name>
    <name type="synonym">Pneumocystis carinii f. sp. muris</name>
    <dbReference type="NCBI Taxonomy" id="1069680"/>
    <lineage>
        <taxon>Eukaryota</taxon>
        <taxon>Fungi</taxon>
        <taxon>Dikarya</taxon>
        <taxon>Ascomycota</taxon>
        <taxon>Taphrinomycotina</taxon>
        <taxon>Pneumocystomycetes</taxon>
        <taxon>Pneumocystaceae</taxon>
        <taxon>Pneumocystis</taxon>
    </lineage>
</organism>
<dbReference type="GeneID" id="19895465"/>
<reference evidence="2" key="1">
    <citation type="journal article" date="2016" name="Nat. Commun.">
        <title>Genome analysis of three Pneumocystis species reveals adaptation mechanisms to life exclusively in mammalian hosts.</title>
        <authorList>
            <person name="Ma L."/>
            <person name="Chen Z."/>
            <person name="Huang D.W."/>
            <person name="Kutty G."/>
            <person name="Ishihara M."/>
            <person name="Wang H."/>
            <person name="Abouelleil A."/>
            <person name="Bishop L."/>
            <person name="Davey E."/>
            <person name="Deng R."/>
            <person name="Deng X."/>
            <person name="Fan L."/>
            <person name="Fantoni G."/>
            <person name="Fitzgerald M."/>
            <person name="Gogineni E."/>
            <person name="Goldberg J.M."/>
            <person name="Handley G."/>
            <person name="Hu X."/>
            <person name="Huber C."/>
            <person name="Jiao X."/>
            <person name="Jones K."/>
            <person name="Levin J.Z."/>
            <person name="Liu Y."/>
            <person name="Macdonald P."/>
            <person name="Melnikov A."/>
            <person name="Raley C."/>
            <person name="Sassi M."/>
            <person name="Sherman B.T."/>
            <person name="Song X."/>
            <person name="Sykes S."/>
            <person name="Tran B."/>
            <person name="Walsh L."/>
            <person name="Xia Y."/>
            <person name="Yang J."/>
            <person name="Young S."/>
            <person name="Zeng Q."/>
            <person name="Zheng X."/>
            <person name="Stephens R."/>
            <person name="Nusbaum C."/>
            <person name="Birren B.W."/>
            <person name="Azadi P."/>
            <person name="Lempicki R.A."/>
            <person name="Cuomo C.A."/>
            <person name="Kovacs J.A."/>
        </authorList>
    </citation>
    <scope>NUCLEOTIDE SEQUENCE [LARGE SCALE GENOMIC DNA]</scope>
    <source>
        <strain evidence="2">B123</strain>
    </source>
</reference>
<dbReference type="EMBL" id="AFWA02000008">
    <property type="protein sequence ID" value="EMR10016.1"/>
    <property type="molecule type" value="Genomic_DNA"/>
</dbReference>
<dbReference type="InterPro" id="IPR024368">
    <property type="entry name" value="Ecl1/2/3"/>
</dbReference>
<dbReference type="Proteomes" id="UP000011958">
    <property type="component" value="Unassembled WGS sequence"/>
</dbReference>
<sequence>MEIGYVFPQYCTVCDQQIENPYSLLLYCSDECKKKDSEDDCREALSFSYKNSFSGSTTVSPSSSFTTMPHLSCTNMIFECVYRPRYASMSRLCSLSDSEEINEYGSPVKYVPSTVPASLINYKSNSHKPKSPIYRMNSFSSLSVRSIELVTPVVLSVKNQDIVNKDRYSQIKGLRYPTKPAGSIYNTDGPGTGIRKLFCFEKSPYTDDFHEN</sequence>
<keyword evidence="2" id="KW-1185">Reference proteome</keyword>
<dbReference type="Pfam" id="PF12855">
    <property type="entry name" value="Ecl1"/>
    <property type="match status" value="1"/>
</dbReference>
<protein>
    <submittedName>
        <fullName evidence="1">Uncharacterized protein</fullName>
    </submittedName>
</protein>
<evidence type="ECO:0000313" key="2">
    <source>
        <dbReference type="Proteomes" id="UP000011958"/>
    </source>
</evidence>
<name>M7NSC0_PNEMU</name>
<dbReference type="RefSeq" id="XP_007873738.1">
    <property type="nucleotide sequence ID" value="XM_007875547.1"/>
</dbReference>
<dbReference type="VEuPathDB" id="FungiDB:PNEG_01771"/>
<accession>M7NSC0</accession>
<gene>
    <name evidence="1" type="ORF">PNEG_01771</name>
</gene>
<dbReference type="AlphaFoldDB" id="M7NSC0"/>
<comment type="caution">
    <text evidence="1">The sequence shown here is derived from an EMBL/GenBank/DDBJ whole genome shotgun (WGS) entry which is preliminary data.</text>
</comment>
<evidence type="ECO:0000313" key="1">
    <source>
        <dbReference type="EMBL" id="EMR10016.1"/>
    </source>
</evidence>
<dbReference type="HOGENOM" id="CLU_1300161_0_0_1"/>
<proteinExistence type="predicted"/>
<dbReference type="OrthoDB" id="3599883at2759"/>